<sequence>MLHFAPHNLLDDPPFTHVSLVSCRNCLIYLETVVQQRILACFANALGRQGYLWLGPSESCGSLSSVFRTVHAKWQIYRKVRAVKSLFDTECNITQRVYSPEQELAYTKGYLRTTIAELESTRKQLQSSNEALVAAREELQLTKEELQSVYEELHMVTVESQKKIRAFSQLNHDIDNPGCPHEGKHEGITEPGPIEG</sequence>
<name>W4LBV0_9BACT</name>
<dbReference type="InterPro" id="IPR000780">
    <property type="entry name" value="CheR_MeTrfase"/>
</dbReference>
<feature type="region of interest" description="Disordered" evidence="2">
    <location>
        <begin position="175"/>
        <end position="196"/>
    </location>
</feature>
<dbReference type="InterPro" id="IPR050903">
    <property type="entry name" value="Bact_Chemotaxis_MeTrfase"/>
</dbReference>
<evidence type="ECO:0000256" key="1">
    <source>
        <dbReference type="SAM" id="Coils"/>
    </source>
</evidence>
<dbReference type="EMBL" id="AZHX01002312">
    <property type="protein sequence ID" value="ETW95467.1"/>
    <property type="molecule type" value="Genomic_DNA"/>
</dbReference>
<dbReference type="InterPro" id="IPR029063">
    <property type="entry name" value="SAM-dependent_MTases_sf"/>
</dbReference>
<evidence type="ECO:0000313" key="4">
    <source>
        <dbReference type="EMBL" id="ETW95467.1"/>
    </source>
</evidence>
<proteinExistence type="predicted"/>
<dbReference type="Proteomes" id="UP000019140">
    <property type="component" value="Unassembled WGS sequence"/>
</dbReference>
<dbReference type="PANTHER" id="PTHR24422:SF27">
    <property type="entry name" value="PROTEIN-GLUTAMATE O-METHYLTRANSFERASE"/>
    <property type="match status" value="1"/>
</dbReference>
<evidence type="ECO:0000259" key="3">
    <source>
        <dbReference type="PROSITE" id="PS50123"/>
    </source>
</evidence>
<dbReference type="PROSITE" id="PS50123">
    <property type="entry name" value="CHER"/>
    <property type="match status" value="1"/>
</dbReference>
<dbReference type="InterPro" id="IPR022642">
    <property type="entry name" value="CheR_C"/>
</dbReference>
<feature type="coiled-coil region" evidence="1">
    <location>
        <begin position="115"/>
        <end position="156"/>
    </location>
</feature>
<evidence type="ECO:0000256" key="2">
    <source>
        <dbReference type="SAM" id="MobiDB-lite"/>
    </source>
</evidence>
<gene>
    <name evidence="4" type="ORF">ETSY2_48095</name>
</gene>
<organism evidence="4 5">
    <name type="scientific">Candidatus Entotheonella gemina</name>
    <dbReference type="NCBI Taxonomy" id="1429439"/>
    <lineage>
        <taxon>Bacteria</taxon>
        <taxon>Pseudomonadati</taxon>
        <taxon>Nitrospinota/Tectimicrobiota group</taxon>
        <taxon>Candidatus Tectimicrobiota</taxon>
        <taxon>Candidatus Entotheonellia</taxon>
        <taxon>Candidatus Entotheonellales</taxon>
        <taxon>Candidatus Entotheonellaceae</taxon>
        <taxon>Candidatus Entotheonella</taxon>
    </lineage>
</organism>
<feature type="domain" description="CheR-type methyltransferase" evidence="3">
    <location>
        <begin position="1"/>
        <end position="59"/>
    </location>
</feature>
<evidence type="ECO:0000313" key="5">
    <source>
        <dbReference type="Proteomes" id="UP000019140"/>
    </source>
</evidence>
<keyword evidence="1" id="KW-0175">Coiled coil</keyword>
<dbReference type="Pfam" id="PF01739">
    <property type="entry name" value="CheR"/>
    <property type="match status" value="1"/>
</dbReference>
<dbReference type="SUPFAM" id="SSF53335">
    <property type="entry name" value="S-adenosyl-L-methionine-dependent methyltransferases"/>
    <property type="match status" value="1"/>
</dbReference>
<dbReference type="Gene3D" id="3.40.50.150">
    <property type="entry name" value="Vaccinia Virus protein VP39"/>
    <property type="match status" value="1"/>
</dbReference>
<comment type="caution">
    <text evidence="4">The sequence shown here is derived from an EMBL/GenBank/DDBJ whole genome shotgun (WGS) entry which is preliminary data.</text>
</comment>
<accession>W4LBV0</accession>
<dbReference type="AlphaFoldDB" id="W4LBV0"/>
<keyword evidence="5" id="KW-1185">Reference proteome</keyword>
<reference evidence="4 5" key="1">
    <citation type="journal article" date="2014" name="Nature">
        <title>An environmental bacterial taxon with a large and distinct metabolic repertoire.</title>
        <authorList>
            <person name="Wilson M.C."/>
            <person name="Mori T."/>
            <person name="Ruckert C."/>
            <person name="Uria A.R."/>
            <person name="Helf M.J."/>
            <person name="Takada K."/>
            <person name="Gernert C."/>
            <person name="Steffens U.A."/>
            <person name="Heycke N."/>
            <person name="Schmitt S."/>
            <person name="Rinke C."/>
            <person name="Helfrich E.J."/>
            <person name="Brachmann A.O."/>
            <person name="Gurgui C."/>
            <person name="Wakimoto T."/>
            <person name="Kracht M."/>
            <person name="Crusemann M."/>
            <person name="Hentschel U."/>
            <person name="Abe I."/>
            <person name="Matsunaga S."/>
            <person name="Kalinowski J."/>
            <person name="Takeyama H."/>
            <person name="Piel J."/>
        </authorList>
    </citation>
    <scope>NUCLEOTIDE SEQUENCE [LARGE SCALE GENOMIC DNA]</scope>
    <source>
        <strain evidence="5">TSY2</strain>
    </source>
</reference>
<dbReference type="PANTHER" id="PTHR24422">
    <property type="entry name" value="CHEMOTAXIS PROTEIN METHYLTRANSFERASE"/>
    <property type="match status" value="1"/>
</dbReference>
<dbReference type="GO" id="GO:0008757">
    <property type="term" value="F:S-adenosylmethionine-dependent methyltransferase activity"/>
    <property type="evidence" value="ECO:0007669"/>
    <property type="project" value="InterPro"/>
</dbReference>
<dbReference type="HOGENOM" id="CLU_1388043_0_0_7"/>
<protein>
    <recommendedName>
        <fullName evidence="3">CheR-type methyltransferase domain-containing protein</fullName>
    </recommendedName>
</protein>
<dbReference type="PRINTS" id="PR00996">
    <property type="entry name" value="CHERMTFRASE"/>
</dbReference>